<dbReference type="Gene3D" id="3.40.50.300">
    <property type="entry name" value="P-loop containing nucleotide triphosphate hydrolases"/>
    <property type="match status" value="1"/>
</dbReference>
<dbReference type="PIRSF" id="PIRSF009320">
    <property type="entry name" value="Nuc_binding_HP_1000"/>
    <property type="match status" value="1"/>
</dbReference>
<evidence type="ECO:0000313" key="3">
    <source>
        <dbReference type="Proteomes" id="UP000452321"/>
    </source>
</evidence>
<dbReference type="SUPFAM" id="SSF52540">
    <property type="entry name" value="P-loop containing nucleoside triphosphate hydrolases"/>
    <property type="match status" value="1"/>
</dbReference>
<proteinExistence type="predicted"/>
<dbReference type="InterPro" id="IPR025669">
    <property type="entry name" value="AAA_dom"/>
</dbReference>
<dbReference type="InterPro" id="IPR027417">
    <property type="entry name" value="P-loop_NTPase"/>
</dbReference>
<dbReference type="PANTHER" id="PTHR13696:SF99">
    <property type="entry name" value="COBYRINIC ACID AC-DIAMIDE SYNTHASE"/>
    <property type="match status" value="1"/>
</dbReference>
<organism evidence="2 3">
    <name type="scientific">Halorubrum distributum</name>
    <dbReference type="NCBI Taxonomy" id="29283"/>
    <lineage>
        <taxon>Archaea</taxon>
        <taxon>Methanobacteriati</taxon>
        <taxon>Methanobacteriota</taxon>
        <taxon>Stenosarchaea group</taxon>
        <taxon>Halobacteria</taxon>
        <taxon>Halobacteriales</taxon>
        <taxon>Haloferacaceae</taxon>
        <taxon>Halorubrum</taxon>
        <taxon>Halorubrum distributum group</taxon>
    </lineage>
</organism>
<evidence type="ECO:0000259" key="1">
    <source>
        <dbReference type="Pfam" id="PF13614"/>
    </source>
</evidence>
<reference evidence="2 3" key="1">
    <citation type="submission" date="2019-11" db="EMBL/GenBank/DDBJ databases">
        <title>Genome sequences of 17 halophilic strains isolated from different environments.</title>
        <authorList>
            <person name="Furrow R.E."/>
        </authorList>
    </citation>
    <scope>NUCLEOTIDE SEQUENCE [LARGE SCALE GENOMIC DNA]</scope>
    <source>
        <strain evidence="2 3">22502_06_Cabo</strain>
    </source>
</reference>
<sequence length="255" mass="27927">MTSKIAVSNQKGGVGKTTTTINVAGALANQGQDVLLVDLDPQGHATEGLGLADVYESSEPHLGSALATIDEVPNISDIVYSQDEFDVVPANVDMFTLETDLTGAMRSRERLQLLFDALDYDYDFVVVDCPPSLGHLTDNALLACQNVLIPALAEGTSIRALEILYDQIESIEQGYDLQINELGLVANRVEHDGEAAEMMDWFDDTFGDQLPVWEIRKRVALKRAWNNGVSIFAHEEDSDMEAEFAQIATHLEEVA</sequence>
<dbReference type="RefSeq" id="WP_159358136.1">
    <property type="nucleotide sequence ID" value="NZ_WMFC01000004.1"/>
</dbReference>
<dbReference type="Proteomes" id="UP000452321">
    <property type="component" value="Unassembled WGS sequence"/>
</dbReference>
<gene>
    <name evidence="2" type="ORF">GLW30_04775</name>
</gene>
<name>A0A6B1IJ73_9EURY</name>
<feature type="domain" description="AAA" evidence="1">
    <location>
        <begin position="4"/>
        <end position="174"/>
    </location>
</feature>
<dbReference type="CDD" id="cd02042">
    <property type="entry name" value="ParAB_family"/>
    <property type="match status" value="1"/>
</dbReference>
<dbReference type="InterPro" id="IPR050678">
    <property type="entry name" value="DNA_Partitioning_ATPase"/>
</dbReference>
<dbReference type="AlphaFoldDB" id="A0A6B1IJ73"/>
<dbReference type="Pfam" id="PF13614">
    <property type="entry name" value="AAA_31"/>
    <property type="match status" value="1"/>
</dbReference>
<comment type="caution">
    <text evidence="2">The sequence shown here is derived from an EMBL/GenBank/DDBJ whole genome shotgun (WGS) entry which is preliminary data.</text>
</comment>
<dbReference type="EMBL" id="WMFC01000004">
    <property type="protein sequence ID" value="MYL67038.1"/>
    <property type="molecule type" value="Genomic_DNA"/>
</dbReference>
<protein>
    <submittedName>
        <fullName evidence="2">AAA family ATPase</fullName>
    </submittedName>
</protein>
<accession>A0A6B1IJ73</accession>
<dbReference type="PANTHER" id="PTHR13696">
    <property type="entry name" value="P-LOOP CONTAINING NUCLEOSIDE TRIPHOSPHATE HYDROLASE"/>
    <property type="match status" value="1"/>
</dbReference>
<evidence type="ECO:0000313" key="2">
    <source>
        <dbReference type="EMBL" id="MYL67038.1"/>
    </source>
</evidence>